<name>A0A1J6KBV7_NICAT</name>
<dbReference type="OMA" id="RITHHYV"/>
<keyword evidence="2" id="KW-1185">Reference proteome</keyword>
<proteinExistence type="predicted"/>
<dbReference type="Gramene" id="OIT20307">
    <property type="protein sequence ID" value="OIT20307"/>
    <property type="gene ID" value="A4A49_38363"/>
</dbReference>
<reference evidence="1" key="1">
    <citation type="submission" date="2016-11" db="EMBL/GenBank/DDBJ databases">
        <title>The genome of Nicotiana attenuata.</title>
        <authorList>
            <person name="Xu S."/>
            <person name="Brockmoeller T."/>
            <person name="Gaquerel E."/>
            <person name="Navarro A."/>
            <person name="Kuhl H."/>
            <person name="Gase K."/>
            <person name="Ling Z."/>
            <person name="Zhou W."/>
            <person name="Kreitzer C."/>
            <person name="Stanke M."/>
            <person name="Tang H."/>
            <person name="Lyons E."/>
            <person name="Pandey P."/>
            <person name="Pandey S.P."/>
            <person name="Timmermann B."/>
            <person name="Baldwin I.T."/>
        </authorList>
    </citation>
    <scope>NUCLEOTIDE SEQUENCE [LARGE SCALE GENOMIC DNA]</scope>
    <source>
        <strain evidence="1">UT</strain>
    </source>
</reference>
<dbReference type="PANTHER" id="PTHR34996">
    <property type="entry name" value="OS06G0327400 PROTEIN"/>
    <property type="match status" value="1"/>
</dbReference>
<gene>
    <name evidence="1" type="ORF">A4A49_38363</name>
</gene>
<dbReference type="PANTHER" id="PTHR34996:SF3">
    <property type="entry name" value="OS06G0327400 PROTEIN"/>
    <property type="match status" value="1"/>
</dbReference>
<accession>A0A1J6KBV7</accession>
<dbReference type="Proteomes" id="UP000187609">
    <property type="component" value="Unassembled WGS sequence"/>
</dbReference>
<sequence>MGYMGYNRVIGRRCYGIRGFKLNSRRFSVQKLNVKFLYLFKIFIKSWKSSFGNVLNLLKKNFNGTKQKDESYDSNRNLVSRKQTDLSMYGNRSDYKLKSYARSNSFYAEAIADCLDFIKRNSLSIQEKSVLSHIER</sequence>
<organism evidence="1 2">
    <name type="scientific">Nicotiana attenuata</name>
    <name type="common">Coyote tobacco</name>
    <dbReference type="NCBI Taxonomy" id="49451"/>
    <lineage>
        <taxon>Eukaryota</taxon>
        <taxon>Viridiplantae</taxon>
        <taxon>Streptophyta</taxon>
        <taxon>Embryophyta</taxon>
        <taxon>Tracheophyta</taxon>
        <taxon>Spermatophyta</taxon>
        <taxon>Magnoliopsida</taxon>
        <taxon>eudicotyledons</taxon>
        <taxon>Gunneridae</taxon>
        <taxon>Pentapetalae</taxon>
        <taxon>asterids</taxon>
        <taxon>lamiids</taxon>
        <taxon>Solanales</taxon>
        <taxon>Solanaceae</taxon>
        <taxon>Nicotianoideae</taxon>
        <taxon>Nicotianeae</taxon>
        <taxon>Nicotiana</taxon>
    </lineage>
</organism>
<dbReference type="EMBL" id="MJEQ01005480">
    <property type="protein sequence ID" value="OIT20307.1"/>
    <property type="molecule type" value="Genomic_DNA"/>
</dbReference>
<protein>
    <submittedName>
        <fullName evidence="1">Uncharacterized protein</fullName>
    </submittedName>
</protein>
<evidence type="ECO:0000313" key="2">
    <source>
        <dbReference type="Proteomes" id="UP000187609"/>
    </source>
</evidence>
<evidence type="ECO:0000313" key="1">
    <source>
        <dbReference type="EMBL" id="OIT20307.1"/>
    </source>
</evidence>
<comment type="caution">
    <text evidence="1">The sequence shown here is derived from an EMBL/GenBank/DDBJ whole genome shotgun (WGS) entry which is preliminary data.</text>
</comment>
<dbReference type="AlphaFoldDB" id="A0A1J6KBV7"/>